<feature type="non-terminal residue" evidence="3">
    <location>
        <position position="1"/>
    </location>
</feature>
<dbReference type="PROSITE" id="PS00061">
    <property type="entry name" value="ADH_SHORT"/>
    <property type="match status" value="1"/>
</dbReference>
<dbReference type="InterPro" id="IPR020904">
    <property type="entry name" value="Sc_DH/Rdtase_CS"/>
</dbReference>
<dbReference type="SUPFAM" id="SSF51735">
    <property type="entry name" value="NAD(P)-binding Rossmann-fold domains"/>
    <property type="match status" value="1"/>
</dbReference>
<organism evidence="3">
    <name type="scientific">marine sediment metagenome</name>
    <dbReference type="NCBI Taxonomy" id="412755"/>
    <lineage>
        <taxon>unclassified sequences</taxon>
        <taxon>metagenomes</taxon>
        <taxon>ecological metagenomes</taxon>
    </lineage>
</organism>
<dbReference type="InterPro" id="IPR002347">
    <property type="entry name" value="SDR_fam"/>
</dbReference>
<dbReference type="EMBL" id="LAZR01062994">
    <property type="protein sequence ID" value="KKK60390.1"/>
    <property type="molecule type" value="Genomic_DNA"/>
</dbReference>
<gene>
    <name evidence="3" type="ORF">LCGC14_3024860</name>
</gene>
<dbReference type="Gene3D" id="3.40.50.720">
    <property type="entry name" value="NAD(P)-binding Rossmann-like Domain"/>
    <property type="match status" value="1"/>
</dbReference>
<dbReference type="CDD" id="cd05233">
    <property type="entry name" value="SDR_c"/>
    <property type="match status" value="1"/>
</dbReference>
<dbReference type="GO" id="GO:0016491">
    <property type="term" value="F:oxidoreductase activity"/>
    <property type="evidence" value="ECO:0007669"/>
    <property type="project" value="UniProtKB-KW"/>
</dbReference>
<dbReference type="Pfam" id="PF00106">
    <property type="entry name" value="adh_short"/>
    <property type="match status" value="1"/>
</dbReference>
<sequence length="82" mass="8481">RNRVLGVNLTGIFLCMKYCIPAMIKGGGGAVVNIASEAGLVGIANQVAYNVSKSGVVALTRSAAIDFADKNIRVNCLCPGRV</sequence>
<accession>A0A0F8XHD7</accession>
<evidence type="ECO:0008006" key="4">
    <source>
        <dbReference type="Google" id="ProtNLM"/>
    </source>
</evidence>
<comment type="similarity">
    <text evidence="1">Belongs to the short-chain dehydrogenases/reductases (SDR) family.</text>
</comment>
<protein>
    <recommendedName>
        <fullName evidence="4">Short-chain dehydrogenase/reductase SDR</fullName>
    </recommendedName>
</protein>
<proteinExistence type="inferred from homology"/>
<keyword evidence="2" id="KW-0560">Oxidoreductase</keyword>
<comment type="caution">
    <text evidence="3">The sequence shown here is derived from an EMBL/GenBank/DDBJ whole genome shotgun (WGS) entry which is preliminary data.</text>
</comment>
<evidence type="ECO:0000256" key="1">
    <source>
        <dbReference type="ARBA" id="ARBA00006484"/>
    </source>
</evidence>
<evidence type="ECO:0000256" key="2">
    <source>
        <dbReference type="ARBA" id="ARBA00023002"/>
    </source>
</evidence>
<dbReference type="InterPro" id="IPR036291">
    <property type="entry name" value="NAD(P)-bd_dom_sf"/>
</dbReference>
<dbReference type="PANTHER" id="PTHR24321:SF8">
    <property type="entry name" value="ESTRADIOL 17-BETA-DEHYDROGENASE 8-RELATED"/>
    <property type="match status" value="1"/>
</dbReference>
<dbReference type="AlphaFoldDB" id="A0A0F8XHD7"/>
<dbReference type="PANTHER" id="PTHR24321">
    <property type="entry name" value="DEHYDROGENASES, SHORT CHAIN"/>
    <property type="match status" value="1"/>
</dbReference>
<name>A0A0F8XHD7_9ZZZZ</name>
<dbReference type="PRINTS" id="PR00081">
    <property type="entry name" value="GDHRDH"/>
</dbReference>
<dbReference type="PRINTS" id="PR00080">
    <property type="entry name" value="SDRFAMILY"/>
</dbReference>
<evidence type="ECO:0000313" key="3">
    <source>
        <dbReference type="EMBL" id="KKK60390.1"/>
    </source>
</evidence>
<reference evidence="3" key="1">
    <citation type="journal article" date="2015" name="Nature">
        <title>Complex archaea that bridge the gap between prokaryotes and eukaryotes.</title>
        <authorList>
            <person name="Spang A."/>
            <person name="Saw J.H."/>
            <person name="Jorgensen S.L."/>
            <person name="Zaremba-Niedzwiedzka K."/>
            <person name="Martijn J."/>
            <person name="Lind A.E."/>
            <person name="van Eijk R."/>
            <person name="Schleper C."/>
            <person name="Guy L."/>
            <person name="Ettema T.J."/>
        </authorList>
    </citation>
    <scope>NUCLEOTIDE SEQUENCE</scope>
</reference>